<dbReference type="OrthoDB" id="964703at2"/>
<comment type="caution">
    <text evidence="1">The sequence shown here is derived from an EMBL/GenBank/DDBJ whole genome shotgun (WGS) entry which is preliminary data.</text>
</comment>
<proteinExistence type="predicted"/>
<evidence type="ECO:0000313" key="2">
    <source>
        <dbReference type="Proteomes" id="UP000278351"/>
    </source>
</evidence>
<dbReference type="AlphaFoldDB" id="A0A3N4PNG6"/>
<name>A0A3N4PNG6_9BACT</name>
<evidence type="ECO:0000313" key="1">
    <source>
        <dbReference type="EMBL" id="RPE09138.1"/>
    </source>
</evidence>
<dbReference type="Proteomes" id="UP000278351">
    <property type="component" value="Unassembled WGS sequence"/>
</dbReference>
<dbReference type="EMBL" id="RPDH01000002">
    <property type="protein sequence ID" value="RPE09138.1"/>
    <property type="molecule type" value="Genomic_DNA"/>
</dbReference>
<dbReference type="RefSeq" id="WP_123848135.1">
    <property type="nucleotide sequence ID" value="NZ_RPDH01000002.1"/>
</dbReference>
<protein>
    <submittedName>
        <fullName evidence="1">Uncharacterized protein</fullName>
    </submittedName>
</protein>
<gene>
    <name evidence="1" type="ORF">EGT74_19200</name>
</gene>
<reference evidence="1 2" key="1">
    <citation type="submission" date="2018-11" db="EMBL/GenBank/DDBJ databases">
        <title>Chitinophaga lutea sp.nov., isolate from arsenic contaminated soil.</title>
        <authorList>
            <person name="Zong Y."/>
        </authorList>
    </citation>
    <scope>NUCLEOTIDE SEQUENCE [LARGE SCALE GENOMIC DNA]</scope>
    <source>
        <strain evidence="1 2">ZY74</strain>
    </source>
</reference>
<accession>A0A3N4PNG6</accession>
<keyword evidence="2" id="KW-1185">Reference proteome</keyword>
<sequence length="76" mass="9027">MGKALDQEMFEHFSRLDDTQKKSVIQMLKSFLKGGEITHSRQTLKEYNEELDEAMVRVKEGKFTTLEDLEKEMRSW</sequence>
<organism evidence="1 2">
    <name type="scientific">Chitinophaga lutea</name>
    <dbReference type="NCBI Taxonomy" id="2488634"/>
    <lineage>
        <taxon>Bacteria</taxon>
        <taxon>Pseudomonadati</taxon>
        <taxon>Bacteroidota</taxon>
        <taxon>Chitinophagia</taxon>
        <taxon>Chitinophagales</taxon>
        <taxon>Chitinophagaceae</taxon>
        <taxon>Chitinophaga</taxon>
    </lineage>
</organism>